<evidence type="ECO:0000313" key="1">
    <source>
        <dbReference type="EMBL" id="DAD24819.1"/>
    </source>
</evidence>
<organism evidence="1 2">
    <name type="scientific">Nelumbo nucifera</name>
    <name type="common">Sacred lotus</name>
    <dbReference type="NCBI Taxonomy" id="4432"/>
    <lineage>
        <taxon>Eukaryota</taxon>
        <taxon>Viridiplantae</taxon>
        <taxon>Streptophyta</taxon>
        <taxon>Embryophyta</taxon>
        <taxon>Tracheophyta</taxon>
        <taxon>Spermatophyta</taxon>
        <taxon>Magnoliopsida</taxon>
        <taxon>Proteales</taxon>
        <taxon>Nelumbonaceae</taxon>
        <taxon>Nelumbo</taxon>
    </lineage>
</organism>
<sequence>MKVKEQVKSIYRRWKNKLHQCENEWMRWKLNYLIDRIEVNHYNCEGKSSTHAFQSPFYHQFSSNIEPQVFLENTKCNLSTFMQGGIVSITKATITSLDP</sequence>
<dbReference type="AlphaFoldDB" id="A0A822Y0M0"/>
<protein>
    <submittedName>
        <fullName evidence="1">Uncharacterized protein</fullName>
    </submittedName>
</protein>
<proteinExistence type="predicted"/>
<dbReference type="Proteomes" id="UP000607653">
    <property type="component" value="Unassembled WGS sequence"/>
</dbReference>
<evidence type="ECO:0000313" key="2">
    <source>
        <dbReference type="Proteomes" id="UP000607653"/>
    </source>
</evidence>
<gene>
    <name evidence="1" type="ORF">HUJ06_026283</name>
</gene>
<comment type="caution">
    <text evidence="1">The sequence shown here is derived from an EMBL/GenBank/DDBJ whole genome shotgun (WGS) entry which is preliminary data.</text>
</comment>
<reference evidence="1 2" key="1">
    <citation type="journal article" date="2020" name="Mol. Biol. Evol.">
        <title>Distinct Expression and Methylation Patterns for Genes with Different Fates following a Single Whole-Genome Duplication in Flowering Plants.</title>
        <authorList>
            <person name="Shi T."/>
            <person name="Rahmani R.S."/>
            <person name="Gugger P.F."/>
            <person name="Wang M."/>
            <person name="Li H."/>
            <person name="Zhang Y."/>
            <person name="Li Z."/>
            <person name="Wang Q."/>
            <person name="Van de Peer Y."/>
            <person name="Marchal K."/>
            <person name="Chen J."/>
        </authorList>
    </citation>
    <scope>NUCLEOTIDE SEQUENCE [LARGE SCALE GENOMIC DNA]</scope>
    <source>
        <tissue evidence="1">Leaf</tissue>
    </source>
</reference>
<name>A0A822Y0M0_NELNU</name>
<accession>A0A822Y0M0</accession>
<keyword evidence="2" id="KW-1185">Reference proteome</keyword>
<dbReference type="EMBL" id="DUZY01000001">
    <property type="protein sequence ID" value="DAD24819.1"/>
    <property type="molecule type" value="Genomic_DNA"/>
</dbReference>